<feature type="domain" description="RNA polymerase beta subunit protrusion" evidence="12">
    <location>
        <begin position="33"/>
        <end position="146"/>
    </location>
</feature>
<dbReference type="EC" id="2.7.7.6" evidence="6 8"/>
<keyword evidence="1 6" id="KW-0240">DNA-directed RNA polymerase</keyword>
<dbReference type="NCBIfam" id="NF001616">
    <property type="entry name" value="PRK00405.1"/>
    <property type="match status" value="1"/>
</dbReference>
<accession>A0A478FPM9</accession>
<gene>
    <name evidence="6 15" type="primary">rpoB</name>
    <name evidence="15" type="ORF">MHSWG343_03220</name>
</gene>
<feature type="coiled-coil region" evidence="9">
    <location>
        <begin position="322"/>
        <end position="349"/>
    </location>
</feature>
<feature type="domain" description="DNA-directed RNA polymerase beta subunit external 1" evidence="14">
    <location>
        <begin position="688"/>
        <end position="751"/>
    </location>
</feature>
<dbReference type="PROSITE" id="PS01166">
    <property type="entry name" value="RNA_POL_BETA"/>
    <property type="match status" value="1"/>
</dbReference>
<dbReference type="Pfam" id="PF04563">
    <property type="entry name" value="RNA_pol_Rpb2_1"/>
    <property type="match status" value="1"/>
</dbReference>
<dbReference type="InterPro" id="IPR042107">
    <property type="entry name" value="DNA-dir_RNA_pol_bsu_ext_1_sf"/>
</dbReference>
<dbReference type="Gene3D" id="3.90.1110.10">
    <property type="entry name" value="RNA polymerase Rpb2, domain 2"/>
    <property type="match status" value="1"/>
</dbReference>
<dbReference type="GO" id="GO:0000428">
    <property type="term" value="C:DNA-directed RNA polymerase complex"/>
    <property type="evidence" value="ECO:0007669"/>
    <property type="project" value="UniProtKB-KW"/>
</dbReference>
<comment type="subunit">
    <text evidence="6 8">The RNAP catalytic core consists of 2 alpha, 1 beta, 1 beta' and 1 omega subunit. When a sigma factor is associated with the core the holoenzyme is formed, which can initiate transcription.</text>
</comment>
<dbReference type="GO" id="GO:0032549">
    <property type="term" value="F:ribonucleoside binding"/>
    <property type="evidence" value="ECO:0007669"/>
    <property type="project" value="InterPro"/>
</dbReference>
<dbReference type="Gene3D" id="3.90.1100.10">
    <property type="match status" value="2"/>
</dbReference>
<dbReference type="Pfam" id="PF04560">
    <property type="entry name" value="RNA_pol_Rpb2_7"/>
    <property type="match status" value="1"/>
</dbReference>
<dbReference type="EMBL" id="BIMN01000001">
    <property type="protein sequence ID" value="GCE63333.1"/>
    <property type="molecule type" value="Genomic_DNA"/>
</dbReference>
<dbReference type="InterPro" id="IPR007121">
    <property type="entry name" value="RNA_pol_bsu_CS"/>
</dbReference>
<evidence type="ECO:0000259" key="10">
    <source>
        <dbReference type="Pfam" id="PF00562"/>
    </source>
</evidence>
<dbReference type="PANTHER" id="PTHR20856">
    <property type="entry name" value="DNA-DIRECTED RNA POLYMERASE I SUBUNIT 2"/>
    <property type="match status" value="1"/>
</dbReference>
<evidence type="ECO:0000256" key="6">
    <source>
        <dbReference type="HAMAP-Rule" id="MF_01321"/>
    </source>
</evidence>
<dbReference type="InterPro" id="IPR007641">
    <property type="entry name" value="RNA_pol_Rpb2_7"/>
</dbReference>
<comment type="function">
    <text evidence="6 8">DNA-dependent RNA polymerase catalyzes the transcription of DNA into RNA using the four ribonucleoside triphosphates as substrates.</text>
</comment>
<dbReference type="NCBIfam" id="TIGR02013">
    <property type="entry name" value="rpoB"/>
    <property type="match status" value="1"/>
</dbReference>
<evidence type="ECO:0000259" key="13">
    <source>
        <dbReference type="Pfam" id="PF04565"/>
    </source>
</evidence>
<dbReference type="InterPro" id="IPR007644">
    <property type="entry name" value="RNA_pol_bsu_protrusion"/>
</dbReference>
<evidence type="ECO:0000256" key="4">
    <source>
        <dbReference type="ARBA" id="ARBA00023163"/>
    </source>
</evidence>
<evidence type="ECO:0000256" key="7">
    <source>
        <dbReference type="RuleBase" id="RU000434"/>
    </source>
</evidence>
<dbReference type="Gene3D" id="3.90.1800.10">
    <property type="entry name" value="RNA polymerase alpha subunit dimerisation domain"/>
    <property type="match status" value="1"/>
</dbReference>
<dbReference type="Pfam" id="PF00562">
    <property type="entry name" value="RNA_pol_Rpb2_6"/>
    <property type="match status" value="1"/>
</dbReference>
<evidence type="ECO:0000259" key="14">
    <source>
        <dbReference type="Pfam" id="PF10385"/>
    </source>
</evidence>
<dbReference type="GO" id="GO:0006351">
    <property type="term" value="P:DNA-templated transcription"/>
    <property type="evidence" value="ECO:0007669"/>
    <property type="project" value="UniProtKB-UniRule"/>
</dbReference>
<dbReference type="Gene3D" id="2.30.150.10">
    <property type="entry name" value="DNA-directed RNA polymerase, beta subunit, external 1 domain"/>
    <property type="match status" value="1"/>
</dbReference>
<comment type="caution">
    <text evidence="15">The sequence shown here is derived from an EMBL/GenBank/DDBJ whole genome shotgun (WGS) entry which is preliminary data.</text>
</comment>
<dbReference type="InterPro" id="IPR037034">
    <property type="entry name" value="RNA_pol_Rpb2_2_sf"/>
</dbReference>
<evidence type="ECO:0000256" key="9">
    <source>
        <dbReference type="SAM" id="Coils"/>
    </source>
</evidence>
<evidence type="ECO:0000259" key="11">
    <source>
        <dbReference type="Pfam" id="PF04560"/>
    </source>
</evidence>
<evidence type="ECO:0000256" key="5">
    <source>
        <dbReference type="ARBA" id="ARBA00048552"/>
    </source>
</evidence>
<dbReference type="GO" id="GO:0003677">
    <property type="term" value="F:DNA binding"/>
    <property type="evidence" value="ECO:0007669"/>
    <property type="project" value="UniProtKB-UniRule"/>
</dbReference>
<keyword evidence="3 6" id="KW-0548">Nucleotidyltransferase</keyword>
<evidence type="ECO:0000256" key="2">
    <source>
        <dbReference type="ARBA" id="ARBA00022679"/>
    </source>
</evidence>
<dbReference type="InterPro" id="IPR007645">
    <property type="entry name" value="RNA_pol_Rpb2_3"/>
</dbReference>
<dbReference type="GO" id="GO:0003899">
    <property type="term" value="F:DNA-directed RNA polymerase activity"/>
    <property type="evidence" value="ECO:0007669"/>
    <property type="project" value="UniProtKB-UniRule"/>
</dbReference>
<dbReference type="CDD" id="cd00653">
    <property type="entry name" value="RNA_pol_B_RPB2"/>
    <property type="match status" value="1"/>
</dbReference>
<keyword evidence="9" id="KW-0175">Coiled coil</keyword>
<dbReference type="InterPro" id="IPR014724">
    <property type="entry name" value="RNA_pol_RPB2_OB-fold"/>
</dbReference>
<feature type="domain" description="DNA-directed RNA polymerase subunit 2 hybrid-binding" evidence="10">
    <location>
        <begin position="814"/>
        <end position="1275"/>
    </location>
</feature>
<comment type="similarity">
    <text evidence="6 7">Belongs to the RNA polymerase beta chain family.</text>
</comment>
<dbReference type="SUPFAM" id="SSF64484">
    <property type="entry name" value="beta and beta-prime subunits of DNA dependent RNA-polymerase"/>
    <property type="match status" value="1"/>
</dbReference>
<comment type="catalytic activity">
    <reaction evidence="5 6 8">
        <text>RNA(n) + a ribonucleoside 5'-triphosphate = RNA(n+1) + diphosphate</text>
        <dbReference type="Rhea" id="RHEA:21248"/>
        <dbReference type="Rhea" id="RHEA-COMP:14527"/>
        <dbReference type="Rhea" id="RHEA-COMP:17342"/>
        <dbReference type="ChEBI" id="CHEBI:33019"/>
        <dbReference type="ChEBI" id="CHEBI:61557"/>
        <dbReference type="ChEBI" id="CHEBI:140395"/>
        <dbReference type="EC" id="2.7.7.6"/>
    </reaction>
</comment>
<evidence type="ECO:0000259" key="12">
    <source>
        <dbReference type="Pfam" id="PF04563"/>
    </source>
</evidence>
<dbReference type="Proteomes" id="UP000324831">
    <property type="component" value="Unassembled WGS sequence"/>
</dbReference>
<evidence type="ECO:0000313" key="16">
    <source>
        <dbReference type="Proteomes" id="UP000324831"/>
    </source>
</evidence>
<reference evidence="15 16" key="1">
    <citation type="submission" date="2019-01" db="EMBL/GenBank/DDBJ databases">
        <title>Draft genome sequences of Candidatus Mycoplasma haemohominis SWG34-3 identified from a patient with pyrexia, anemia and liver dysfunction.</title>
        <authorList>
            <person name="Sekizuka T."/>
            <person name="Hattori N."/>
            <person name="Katano H."/>
            <person name="Takuma T."/>
            <person name="Ito T."/>
            <person name="Arai N."/>
            <person name="Yanai R."/>
            <person name="Ishii S."/>
            <person name="Miura Y."/>
            <person name="Tokunaga T."/>
            <person name="Watanabe H."/>
            <person name="Nomura N."/>
            <person name="Eguchi J."/>
            <person name="Arai T."/>
            <person name="Hasegawa H."/>
            <person name="Nakamaki T."/>
            <person name="Wakita T."/>
            <person name="Niki Y."/>
            <person name="Kuroda M."/>
        </authorList>
    </citation>
    <scope>NUCLEOTIDE SEQUENCE [LARGE SCALE GENOMIC DNA]</scope>
    <source>
        <strain evidence="15">SWG34-3</strain>
    </source>
</reference>
<sequence length="1411" mass="159786">MKLGKYPLNSFSKLVNRLDFAKVKYPNFNPPDLKGIQIRAYDKFIKEDLKKLISSYFPIYSQSRSTEIVLEDVLFHEPEFSEDEALEKGKSFQYSIYIKVKLTSKQGKNTEQTAEDTIFLGNIPELTSRSNYIINGIEKFIISQIVRAPGTYILNRSQIKLTSSKKRVQEGTICELLPIKGSMLLFNYVKEKGGKYIVKATAKNNVGDSVVQFPVTVLFKALGMSEEQILELCDNVDYIQNTLDKEDYNPRDLIFKENSLYMKWFKANVLNVKDFDKWLEDSEDTIYKTLNRLSYDLYNKNWEKIGDLLSKLETAAADSTSSEEYLRVKDSLEKEIEKSRKILESITVEWASYFLINEFGISYESASYRVHSFQELLWSYLFERNYYDIGVAGRFKIDHKMALANRIFQKVLAQDVKDFDGNIVFPKGTFMGRAEISRFVNLSKEKKLDILSKTELPYAPQDFPNYKHYSFIELESLLIHKTRSLSSPVIKIHGVPQYREVEPIIRFGDYFAMISYIVHLWDEIGGLDDIDHLGNKRLKLVNELLQNRIVIAMSRIARFAVERVNNMEARINYATLRDAPDTSFVIKSILNTKPFQIVIREFFNSHQLTQFLDQQNPLSELTNKRKISAMGPGGIKREDPNLSIRDVHYSHYGKLCPVETPEGMNIGLIMALASFAQLNEFGFLVTPYYKVVDGKVTDEVHWLSALQEEYYIISEANVPRDSENRLIGSVTVRYKDSIETVDSKLVDYIDVGCHQLVSISASLIPFLEHNDANRALMGANMQRQAVPLLSPKSPIVGTGVEHKIATDSGLVVLAKGDGVITHVDGKSVTVKYDKSDLGTENTRFYKFERSNHSTCKNQYPLVRVGQKVTKGQALCNGPAMQNGELALGQNLLVAFTTWYGYNYEDAIILSSRLIEEDIYTSIHIQEHVVECMRTKIGDEEITRQIPYVTDSEKKYLDENGIIMVGAEVKEGDILVGKTSPTAVTEQTSEERLLQAIFSEKVKSVKDSSLRVPAGGGGIVTKIMRFSIYKNDKLNDDVIEVVKVFVVQKRKIQVGDKMAGRHGNKGIVSKIARREDMPYLEDGTPVDIIVNPLGVPSRMNIGQVLETHLGFAARKMVFKRLLELYFEGNKELASSVFGLDPETTDRLFKVMKDHLSEIGVKTLNDAKEMSQVNFTIILSKLGMSVDDLNIRISTPVFSGVTHKDLVDIMKEAEIDPATNNGKFTLINGRTGEKFAKPITVGVIYMLKLDHMVDDKIHARSVGAYSKITQQPLGGKCQNGGQRFGEMEVWALEAYGAAYNLRELLTIKSDDIQSRQSVFSSIIKKQPLPTPNIPESFKLLIKKLEGACMKINVQYGDENKFISCHEFIEKQLSRDTVTVAPDNSSNRGLPPTRSATVANDFSMAISRKNSKTN</sequence>
<dbReference type="InterPro" id="IPR015712">
    <property type="entry name" value="DNA-dir_RNA_pol_su2"/>
</dbReference>
<proteinExistence type="inferred from homology"/>
<keyword evidence="2 6" id="KW-0808">Transferase</keyword>
<dbReference type="Gene3D" id="2.40.50.150">
    <property type="match status" value="1"/>
</dbReference>
<dbReference type="InterPro" id="IPR007120">
    <property type="entry name" value="DNA-dir_RNAP_su2_dom"/>
</dbReference>
<evidence type="ECO:0000256" key="3">
    <source>
        <dbReference type="ARBA" id="ARBA00022695"/>
    </source>
</evidence>
<dbReference type="Gene3D" id="2.40.50.100">
    <property type="match status" value="1"/>
</dbReference>
<feature type="domain" description="RNA polymerase Rpb2" evidence="11">
    <location>
        <begin position="1278"/>
        <end position="1351"/>
    </location>
</feature>
<dbReference type="InterPro" id="IPR019462">
    <property type="entry name" value="DNA-dir_RNA_pol_bsu_external_1"/>
</dbReference>
<evidence type="ECO:0000256" key="8">
    <source>
        <dbReference type="RuleBase" id="RU363031"/>
    </source>
</evidence>
<organism evidence="15 16">
    <name type="scientific">Candidatus Mycoplasma haematohominis</name>
    <dbReference type="NCBI Taxonomy" id="1494318"/>
    <lineage>
        <taxon>Bacteria</taxon>
        <taxon>Bacillati</taxon>
        <taxon>Mycoplasmatota</taxon>
        <taxon>Mollicutes</taxon>
        <taxon>Mycoplasmataceae</taxon>
        <taxon>Mycoplasma</taxon>
    </lineage>
</organism>
<dbReference type="Pfam" id="PF04565">
    <property type="entry name" value="RNA_pol_Rpb2_3"/>
    <property type="match status" value="1"/>
</dbReference>
<name>A0A478FPM9_9MOLU</name>
<dbReference type="InterPro" id="IPR010243">
    <property type="entry name" value="RNA_pol_bsu_bac"/>
</dbReference>
<keyword evidence="4 6" id="KW-0804">Transcription</keyword>
<evidence type="ECO:0000256" key="1">
    <source>
        <dbReference type="ARBA" id="ARBA00022478"/>
    </source>
</evidence>
<dbReference type="Pfam" id="PF10385">
    <property type="entry name" value="RNA_pol_Rpb2_45"/>
    <property type="match status" value="1"/>
</dbReference>
<evidence type="ECO:0000313" key="15">
    <source>
        <dbReference type="EMBL" id="GCE63333.1"/>
    </source>
</evidence>
<dbReference type="HAMAP" id="MF_01321">
    <property type="entry name" value="RNApol_bact_RpoB"/>
    <property type="match status" value="1"/>
</dbReference>
<dbReference type="InterPro" id="IPR037033">
    <property type="entry name" value="DNA-dir_RNAP_su2_hyb_sf"/>
</dbReference>
<dbReference type="Gene3D" id="2.40.270.10">
    <property type="entry name" value="DNA-directed RNA polymerase, subunit 2, domain 6"/>
    <property type="match status" value="1"/>
</dbReference>
<protein>
    <recommendedName>
        <fullName evidence="6 8">DNA-directed RNA polymerase subunit beta</fullName>
        <shortName evidence="6">RNAP subunit beta</shortName>
        <ecNumber evidence="6 8">2.7.7.6</ecNumber>
    </recommendedName>
    <alternativeName>
        <fullName evidence="6">RNA polymerase subunit beta</fullName>
    </alternativeName>
    <alternativeName>
        <fullName evidence="6">Transcriptase subunit beta</fullName>
    </alternativeName>
</protein>
<feature type="domain" description="RNA polymerase Rpb2" evidence="13">
    <location>
        <begin position="610"/>
        <end position="677"/>
    </location>
</feature>